<dbReference type="AlphaFoldDB" id="A0A1U7M554"/>
<dbReference type="RefSeq" id="WP_075726905.1">
    <property type="nucleotide sequence ID" value="NZ_LTDM01000029.1"/>
</dbReference>
<gene>
    <name evidence="1" type="ORF">TICRE_16100</name>
</gene>
<evidence type="ECO:0000313" key="1">
    <source>
        <dbReference type="EMBL" id="OLS02421.1"/>
    </source>
</evidence>
<sequence length="97" mass="11083">MKFTEVTIDEVKNYCRVDYDDDNILFTAILDGAKAHVRTYTGLKDDKLDTLPDTTIALLVISNEMYDNREGTRNDNKSVKFNEVLDRILGSHSINLL</sequence>
<proteinExistence type="predicted"/>
<protein>
    <submittedName>
        <fullName evidence="1">Phage gp6-like head-tail connector protein</fullName>
    </submittedName>
</protein>
<name>A0A1U7M554_TISCR</name>
<dbReference type="Gene3D" id="1.10.3230.30">
    <property type="entry name" value="Phage gp6-like head-tail connector protein"/>
    <property type="match status" value="1"/>
</dbReference>
<dbReference type="EMBL" id="LTDM01000029">
    <property type="protein sequence ID" value="OLS02421.1"/>
    <property type="molecule type" value="Genomic_DNA"/>
</dbReference>
<dbReference type="Pfam" id="PF05135">
    <property type="entry name" value="Phage_connect_1"/>
    <property type="match status" value="1"/>
</dbReference>
<keyword evidence="2" id="KW-1185">Reference proteome</keyword>
<reference evidence="1 2" key="1">
    <citation type="submission" date="2016-02" db="EMBL/GenBank/DDBJ databases">
        <title>Genome sequence of Tissierella creatinophila DSM 6911.</title>
        <authorList>
            <person name="Poehlein A."/>
            <person name="Daniel R."/>
        </authorList>
    </citation>
    <scope>NUCLEOTIDE SEQUENCE [LARGE SCALE GENOMIC DNA]</scope>
    <source>
        <strain evidence="1 2">DSM 6911</strain>
    </source>
</reference>
<dbReference type="InterPro" id="IPR006450">
    <property type="entry name" value="Phage_HK97_gp6-like"/>
</dbReference>
<dbReference type="InterPro" id="IPR021146">
    <property type="entry name" value="Phage_gp6-like_head-tail"/>
</dbReference>
<dbReference type="Proteomes" id="UP000186112">
    <property type="component" value="Unassembled WGS sequence"/>
</dbReference>
<evidence type="ECO:0000313" key="2">
    <source>
        <dbReference type="Proteomes" id="UP000186112"/>
    </source>
</evidence>
<dbReference type="NCBIfam" id="TIGR01560">
    <property type="entry name" value="put_DNA_pack"/>
    <property type="match status" value="1"/>
</dbReference>
<accession>A0A1U7M554</accession>
<comment type="caution">
    <text evidence="1">The sequence shown here is derived from an EMBL/GenBank/DDBJ whole genome shotgun (WGS) entry which is preliminary data.</text>
</comment>
<dbReference type="OrthoDB" id="2057546at2"/>
<dbReference type="CDD" id="cd08054">
    <property type="entry name" value="gp6"/>
    <property type="match status" value="1"/>
</dbReference>
<organism evidence="1 2">
    <name type="scientific">Tissierella creatinophila DSM 6911</name>
    <dbReference type="NCBI Taxonomy" id="1123403"/>
    <lineage>
        <taxon>Bacteria</taxon>
        <taxon>Bacillati</taxon>
        <taxon>Bacillota</taxon>
        <taxon>Tissierellia</taxon>
        <taxon>Tissierellales</taxon>
        <taxon>Tissierellaceae</taxon>
        <taxon>Tissierella</taxon>
    </lineage>
</organism>